<proteinExistence type="predicted"/>
<dbReference type="InterPro" id="IPR029058">
    <property type="entry name" value="AB_hydrolase_fold"/>
</dbReference>
<dbReference type="EC" id="3.1.1.3" evidence="2"/>
<dbReference type="PANTHER" id="PTHR43798:SF5">
    <property type="entry name" value="MONOACYLGLYCEROL LIPASE ABHD6"/>
    <property type="match status" value="1"/>
</dbReference>
<protein>
    <submittedName>
        <fullName evidence="2">Lipase</fullName>
        <ecNumber evidence="2">3.1.1.3</ecNumber>
    </submittedName>
</protein>
<dbReference type="PRINTS" id="PR00111">
    <property type="entry name" value="ABHYDROLASE"/>
</dbReference>
<dbReference type="RefSeq" id="WP_015635032.1">
    <property type="nucleotide sequence ID" value="NC_021237.1"/>
</dbReference>
<organism evidence="2 3">
    <name type="scientific">Pseudomonas protegens (strain DSM 19095 / LMG 27888 / CFBP 6595 / CHA0)</name>
    <dbReference type="NCBI Taxonomy" id="1124983"/>
    <lineage>
        <taxon>Bacteria</taxon>
        <taxon>Pseudomonadati</taxon>
        <taxon>Pseudomonadota</taxon>
        <taxon>Gammaproteobacteria</taxon>
        <taxon>Pseudomonadales</taxon>
        <taxon>Pseudomonadaceae</taxon>
        <taxon>Pseudomonas</taxon>
    </lineage>
</organism>
<dbReference type="GeneID" id="57475290"/>
<keyword evidence="2" id="KW-0378">Hydrolase</keyword>
<evidence type="ECO:0000313" key="3">
    <source>
        <dbReference type="Proteomes" id="UP000013940"/>
    </source>
</evidence>
<dbReference type="eggNOG" id="COG2267">
    <property type="taxonomic scope" value="Bacteria"/>
</dbReference>
<dbReference type="InterPro" id="IPR050266">
    <property type="entry name" value="AB_hydrolase_sf"/>
</dbReference>
<dbReference type="KEGG" id="pprc:PFLCHA0_c22970"/>
<reference evidence="3" key="1">
    <citation type="journal article" date="2014" name="Genome Announc.">
        <title>Full-genome sequence of the plant growth-promoting bacterium Pseudomonas protegens CHA0.</title>
        <authorList>
            <person name="Jousset A."/>
            <person name="Schuldes J."/>
            <person name="Keel C."/>
            <person name="Maurhofer M."/>
            <person name="Daniel R."/>
            <person name="Scheu S."/>
            <person name="Thuermer A."/>
        </authorList>
    </citation>
    <scope>NUCLEOTIDE SEQUENCE [LARGE SCALE GENOMIC DNA]</scope>
    <source>
        <strain evidence="3">DSM 19095 / LMG 27888 / CFBP 6595 / CHA0</strain>
    </source>
</reference>
<evidence type="ECO:0000313" key="2">
    <source>
        <dbReference type="EMBL" id="AGL84068.1"/>
    </source>
</evidence>
<dbReference type="Gene3D" id="3.40.50.1820">
    <property type="entry name" value="alpha/beta hydrolase"/>
    <property type="match status" value="1"/>
</dbReference>
<dbReference type="Pfam" id="PF00561">
    <property type="entry name" value="Abhydrolase_1"/>
    <property type="match status" value="1"/>
</dbReference>
<dbReference type="GO" id="GO:0046464">
    <property type="term" value="P:acylglycerol catabolic process"/>
    <property type="evidence" value="ECO:0007669"/>
    <property type="project" value="TreeGrafter"/>
</dbReference>
<dbReference type="GO" id="GO:0004806">
    <property type="term" value="F:triacylglycerol lipase activity"/>
    <property type="evidence" value="ECO:0007669"/>
    <property type="project" value="UniProtKB-EC"/>
</dbReference>
<dbReference type="GO" id="GO:0047372">
    <property type="term" value="F:monoacylglycerol lipase activity"/>
    <property type="evidence" value="ECO:0007669"/>
    <property type="project" value="TreeGrafter"/>
</dbReference>
<feature type="domain" description="AB hydrolase-1" evidence="1">
    <location>
        <begin position="63"/>
        <end position="292"/>
    </location>
</feature>
<sequence length="308" mass="34707">MLVILVLLLLAALWCYRTYPRIGHLLYDASVALEARLYRLQKVPVQIGEETLMTYQGGPAQAPVILLLHGLSADKSIWLRFARHFNRDYRLLIPDLGGHGETAYAAHQDYRVPAQAQRLLRLLDACGIQRVQVIGNSMGGYIAAWLAAHAPQRISGLALFDPAGVEAPETSDLQHLLEQGKNPFLVRSRADFQHFYSLTMATPPWVPEAVLAAIAERYQARRGQLARIFAELQASPPMEPELAKIQAPTLLLWGREDRLLHPSSAQVWAKGLPQAQVQLWEGIGHMPMVERPVRSARLYQQFLERQRH</sequence>
<dbReference type="HOGENOM" id="CLU_020336_13_9_6"/>
<dbReference type="SUPFAM" id="SSF53474">
    <property type="entry name" value="alpha/beta-Hydrolases"/>
    <property type="match status" value="1"/>
</dbReference>
<dbReference type="AlphaFoldDB" id="A0A2C9EKI1"/>
<gene>
    <name evidence="2" type="primary">lip</name>
    <name evidence="2" type="ORF">PFLCHA0_c22970</name>
</gene>
<dbReference type="InterPro" id="IPR000073">
    <property type="entry name" value="AB_hydrolase_1"/>
</dbReference>
<dbReference type="Proteomes" id="UP000013940">
    <property type="component" value="Chromosome"/>
</dbReference>
<dbReference type="PANTHER" id="PTHR43798">
    <property type="entry name" value="MONOACYLGLYCEROL LIPASE"/>
    <property type="match status" value="1"/>
</dbReference>
<accession>A0A2C9EKI1</accession>
<dbReference type="PRINTS" id="PR00412">
    <property type="entry name" value="EPOXHYDRLASE"/>
</dbReference>
<evidence type="ECO:0000259" key="1">
    <source>
        <dbReference type="Pfam" id="PF00561"/>
    </source>
</evidence>
<dbReference type="GO" id="GO:0016020">
    <property type="term" value="C:membrane"/>
    <property type="evidence" value="ECO:0007669"/>
    <property type="project" value="TreeGrafter"/>
</dbReference>
<dbReference type="InterPro" id="IPR000639">
    <property type="entry name" value="Epox_hydrolase-like"/>
</dbReference>
<dbReference type="EMBL" id="CP003190">
    <property type="protein sequence ID" value="AGL84068.1"/>
    <property type="molecule type" value="Genomic_DNA"/>
</dbReference>
<name>A0A2C9EKI1_PSEPH</name>